<gene>
    <name evidence="1" type="ORF">SAMN05216257_102519</name>
</gene>
<sequence>MFEEALAACAENLRRGDPDRFLALMAAPPPARRVLLPLYAFNLEVARAPWVSAEPTIGAIRLEWWREALGEIAEGRPVRRHEVTLPLAEVLDAEGARLLDDLVVARWADLERAPFADVAALGRYLEATGGRLMQVAGRLLGAGEADAALAALGSASALANWCLAVPELRARGRAPLPPEGEEALAALAVERLAAFRAARKALPRAARPAALAAWRAPAILARVARDPAAVAEGRLAQSEFRRRGSLLLASLFGV</sequence>
<dbReference type="EMBL" id="FNFV01000002">
    <property type="protein sequence ID" value="SDK37990.1"/>
    <property type="molecule type" value="Genomic_DNA"/>
</dbReference>
<keyword evidence="2" id="KW-1185">Reference proteome</keyword>
<dbReference type="Proteomes" id="UP000199328">
    <property type="component" value="Unassembled WGS sequence"/>
</dbReference>
<dbReference type="RefSeq" id="WP_092499272.1">
    <property type="nucleotide sequence ID" value="NZ_FNFV01000002.1"/>
</dbReference>
<organism evidence="1 2">
    <name type="scientific">Meinhardsimonia xiamenensis</name>
    <dbReference type="NCBI Taxonomy" id="990712"/>
    <lineage>
        <taxon>Bacteria</taxon>
        <taxon>Pseudomonadati</taxon>
        <taxon>Pseudomonadota</taxon>
        <taxon>Alphaproteobacteria</taxon>
        <taxon>Rhodobacterales</taxon>
        <taxon>Paracoccaceae</taxon>
        <taxon>Meinhardsimonia</taxon>
    </lineage>
</organism>
<evidence type="ECO:0000313" key="1">
    <source>
        <dbReference type="EMBL" id="SDK37990.1"/>
    </source>
</evidence>
<dbReference type="Gene3D" id="1.10.600.10">
    <property type="entry name" value="Farnesyl Diphosphate Synthase"/>
    <property type="match status" value="1"/>
</dbReference>
<dbReference type="InterPro" id="IPR008949">
    <property type="entry name" value="Isoprenoid_synthase_dom_sf"/>
</dbReference>
<accession>A0A1G9BFN4</accession>
<proteinExistence type="predicted"/>
<reference evidence="2" key="1">
    <citation type="submission" date="2016-10" db="EMBL/GenBank/DDBJ databases">
        <authorList>
            <person name="Varghese N."/>
            <person name="Submissions S."/>
        </authorList>
    </citation>
    <scope>NUCLEOTIDE SEQUENCE [LARGE SCALE GENOMIC DNA]</scope>
    <source>
        <strain evidence="2">CGMCC 1.10789</strain>
    </source>
</reference>
<dbReference type="InterPro" id="IPR002060">
    <property type="entry name" value="Squ/phyt_synthse"/>
</dbReference>
<dbReference type="Pfam" id="PF00494">
    <property type="entry name" value="SQS_PSY"/>
    <property type="match status" value="1"/>
</dbReference>
<dbReference type="SUPFAM" id="SSF48576">
    <property type="entry name" value="Terpenoid synthases"/>
    <property type="match status" value="1"/>
</dbReference>
<dbReference type="OrthoDB" id="9814909at2"/>
<dbReference type="AlphaFoldDB" id="A0A1G9BFN4"/>
<evidence type="ECO:0000313" key="2">
    <source>
        <dbReference type="Proteomes" id="UP000199328"/>
    </source>
</evidence>
<name>A0A1G9BFN4_9RHOB</name>
<protein>
    <submittedName>
        <fullName evidence="1">Phytoene/squalene synthetase</fullName>
    </submittedName>
</protein>
<dbReference type="STRING" id="990712.SAMN05216257_102519"/>